<evidence type="ECO:0000259" key="3">
    <source>
        <dbReference type="Pfam" id="PF01408"/>
    </source>
</evidence>
<dbReference type="Gene3D" id="3.40.50.720">
    <property type="entry name" value="NAD(P)-binding Rossmann-like Domain"/>
    <property type="match status" value="1"/>
</dbReference>
<dbReference type="RefSeq" id="WP_379938551.1">
    <property type="nucleotide sequence ID" value="NZ_JBHTIB010000002.1"/>
</dbReference>
<accession>A0ABW3BMP1</accession>
<evidence type="ECO:0000313" key="5">
    <source>
        <dbReference type="EMBL" id="MFD0834325.1"/>
    </source>
</evidence>
<gene>
    <name evidence="5" type="ORF">ACFQ0I_01000</name>
</gene>
<evidence type="ECO:0000256" key="2">
    <source>
        <dbReference type="ARBA" id="ARBA00023002"/>
    </source>
</evidence>
<evidence type="ECO:0000313" key="6">
    <source>
        <dbReference type="Proteomes" id="UP001597011"/>
    </source>
</evidence>
<dbReference type="InterPro" id="IPR051317">
    <property type="entry name" value="Gfo/Idh/MocA_oxidoreduct"/>
</dbReference>
<sequence length="347" mass="39140">MKPINTALCSFGMSGHLFHAPFISANPNFNLYGVYERNKSLSKEKYPQVTLFRSLESMLSDDAIELVIVNTPNVTHFEFTKMALNAGKHVVVEKPFTTSVAEANELIALAKTKKLMLSVYQNRRYDSDYLTVKKVLNEHLLGDIVEAEFHYDRFDSNLSYKTHKETPVLGVGSIYDLGSHLIDQTLQLFGMPKSVYADLDALRPNSKVGDYFDLKLYYPSHRVILKSSYFVREPLPGYIIHGTKGSFIKPKTDVQETELQSGKSPDNVNWGIEAETNRGLLHTEINGKIIKEHVPTLQGNYMAYYDGLYNAIRNNKPLPVTAEDGMLVIKVIEGALLSNELKKVIDL</sequence>
<protein>
    <submittedName>
        <fullName evidence="5">Gfo/Idh/MocA family oxidoreductase</fullName>
    </submittedName>
</protein>
<dbReference type="Proteomes" id="UP001597011">
    <property type="component" value="Unassembled WGS sequence"/>
</dbReference>
<feature type="domain" description="Gfo/Idh/MocA-like oxidoreductase C-terminal" evidence="4">
    <location>
        <begin position="133"/>
        <end position="345"/>
    </location>
</feature>
<feature type="domain" description="Gfo/Idh/MocA-like oxidoreductase N-terminal" evidence="3">
    <location>
        <begin position="5"/>
        <end position="120"/>
    </location>
</feature>
<dbReference type="PANTHER" id="PTHR43708">
    <property type="entry name" value="CONSERVED EXPRESSED OXIDOREDUCTASE (EUROFUNG)"/>
    <property type="match status" value="1"/>
</dbReference>
<keyword evidence="2" id="KW-0560">Oxidoreductase</keyword>
<comment type="caution">
    <text evidence="5">The sequence shown here is derived from an EMBL/GenBank/DDBJ whole genome shotgun (WGS) entry which is preliminary data.</text>
</comment>
<dbReference type="InterPro" id="IPR004104">
    <property type="entry name" value="Gfo/Idh/MocA-like_OxRdtase_C"/>
</dbReference>
<dbReference type="PANTHER" id="PTHR43708:SF5">
    <property type="entry name" value="CONSERVED EXPRESSED OXIDOREDUCTASE (EUROFUNG)-RELATED"/>
    <property type="match status" value="1"/>
</dbReference>
<evidence type="ECO:0000256" key="1">
    <source>
        <dbReference type="ARBA" id="ARBA00010928"/>
    </source>
</evidence>
<dbReference type="InterPro" id="IPR000683">
    <property type="entry name" value="Gfo/Idh/MocA-like_OxRdtase_N"/>
</dbReference>
<reference evidence="6" key="1">
    <citation type="journal article" date="2019" name="Int. J. Syst. Evol. Microbiol.">
        <title>The Global Catalogue of Microorganisms (GCM) 10K type strain sequencing project: providing services to taxonomists for standard genome sequencing and annotation.</title>
        <authorList>
            <consortium name="The Broad Institute Genomics Platform"/>
            <consortium name="The Broad Institute Genome Sequencing Center for Infectious Disease"/>
            <person name="Wu L."/>
            <person name="Ma J."/>
        </authorList>
    </citation>
    <scope>NUCLEOTIDE SEQUENCE [LARGE SCALE GENOMIC DNA]</scope>
    <source>
        <strain evidence="6">CCUG 60529</strain>
    </source>
</reference>
<dbReference type="EMBL" id="JBHTIB010000002">
    <property type="protein sequence ID" value="MFD0834325.1"/>
    <property type="molecule type" value="Genomic_DNA"/>
</dbReference>
<dbReference type="Pfam" id="PF02894">
    <property type="entry name" value="GFO_IDH_MocA_C"/>
    <property type="match status" value="1"/>
</dbReference>
<comment type="similarity">
    <text evidence="1">Belongs to the Gfo/Idh/MocA family.</text>
</comment>
<dbReference type="Gene3D" id="3.30.360.10">
    <property type="entry name" value="Dihydrodipicolinate Reductase, domain 2"/>
    <property type="match status" value="1"/>
</dbReference>
<evidence type="ECO:0000259" key="4">
    <source>
        <dbReference type="Pfam" id="PF02894"/>
    </source>
</evidence>
<proteinExistence type="inferred from homology"/>
<dbReference type="SUPFAM" id="SSF51735">
    <property type="entry name" value="NAD(P)-binding Rossmann-fold domains"/>
    <property type="match status" value="1"/>
</dbReference>
<dbReference type="InterPro" id="IPR036291">
    <property type="entry name" value="NAD(P)-bd_dom_sf"/>
</dbReference>
<keyword evidence="6" id="KW-1185">Reference proteome</keyword>
<organism evidence="5 6">
    <name type="scientific">Mariniflexile aquimaris</name>
    <dbReference type="NCBI Taxonomy" id="881009"/>
    <lineage>
        <taxon>Bacteria</taxon>
        <taxon>Pseudomonadati</taxon>
        <taxon>Bacteroidota</taxon>
        <taxon>Flavobacteriia</taxon>
        <taxon>Flavobacteriales</taxon>
        <taxon>Flavobacteriaceae</taxon>
        <taxon>Mariniflexile</taxon>
    </lineage>
</organism>
<name>A0ABW3BMP1_9FLAO</name>
<dbReference type="Pfam" id="PF01408">
    <property type="entry name" value="GFO_IDH_MocA"/>
    <property type="match status" value="1"/>
</dbReference>